<dbReference type="AlphaFoldDB" id="A0A261EZU0"/>
<dbReference type="SUPFAM" id="SSF52833">
    <property type="entry name" value="Thioredoxin-like"/>
    <property type="match status" value="1"/>
</dbReference>
<comment type="caution">
    <text evidence="7">The sequence shown here is derived from an EMBL/GenBank/DDBJ whole genome shotgun (WGS) entry which is preliminary data.</text>
</comment>
<keyword evidence="8" id="KW-1185">Reference proteome</keyword>
<feature type="site" description="Contributes to redox potential value" evidence="4">
    <location>
        <position position="31"/>
    </location>
</feature>
<dbReference type="InterPro" id="IPR036249">
    <property type="entry name" value="Thioredoxin-like_sf"/>
</dbReference>
<feature type="site" description="Contributes to redox potential value" evidence="4">
    <location>
        <position position="32"/>
    </location>
</feature>
<feature type="site" description="Deprotonates C-terminal active site Cys" evidence="4">
    <location>
        <position position="24"/>
    </location>
</feature>
<dbReference type="InterPro" id="IPR013766">
    <property type="entry name" value="Thioredoxin_domain"/>
</dbReference>
<evidence type="ECO:0000256" key="5">
    <source>
        <dbReference type="PIRSR" id="PIRSR000077-4"/>
    </source>
</evidence>
<reference evidence="7 8" key="1">
    <citation type="journal article" date="2017" name="BMC Genomics">
        <title>Comparative genomic and phylogenomic analyses of the Bifidobacteriaceae family.</title>
        <authorList>
            <person name="Lugli G.A."/>
            <person name="Milani C."/>
            <person name="Turroni F."/>
            <person name="Duranti S."/>
            <person name="Mancabelli L."/>
            <person name="Mangifesta M."/>
            <person name="Ferrario C."/>
            <person name="Modesto M."/>
            <person name="Mattarelli P."/>
            <person name="Jiri K."/>
            <person name="van Sinderen D."/>
            <person name="Ventura M."/>
        </authorList>
    </citation>
    <scope>NUCLEOTIDE SEQUENCE [LARGE SCALE GENOMIC DNA]</scope>
    <source>
        <strain evidence="7 8">DSM 24742</strain>
    </source>
</reference>
<proteinExistence type="inferred from homology"/>
<dbReference type="GO" id="GO:0015035">
    <property type="term" value="F:protein-disulfide reductase activity"/>
    <property type="evidence" value="ECO:0007669"/>
    <property type="project" value="UniProtKB-UniRule"/>
</dbReference>
<gene>
    <name evidence="7" type="ORF">PSRA_0746</name>
</gene>
<evidence type="ECO:0000256" key="4">
    <source>
        <dbReference type="PIRSR" id="PIRSR000077-1"/>
    </source>
</evidence>
<feature type="domain" description="Thioredoxin" evidence="6">
    <location>
        <begin position="1"/>
        <end position="105"/>
    </location>
</feature>
<dbReference type="Pfam" id="PF00085">
    <property type="entry name" value="Thioredoxin"/>
    <property type="match status" value="1"/>
</dbReference>
<dbReference type="PROSITE" id="PS51352">
    <property type="entry name" value="THIOREDOXIN_2"/>
    <property type="match status" value="1"/>
</dbReference>
<dbReference type="Gene3D" id="3.40.30.10">
    <property type="entry name" value="Glutaredoxin"/>
    <property type="match status" value="1"/>
</dbReference>
<dbReference type="Proteomes" id="UP000216725">
    <property type="component" value="Unassembled WGS sequence"/>
</dbReference>
<protein>
    <recommendedName>
        <fullName evidence="2 3">Thioredoxin</fullName>
    </recommendedName>
</protein>
<comment type="similarity">
    <text evidence="3">Belongs to the thioredoxin family.</text>
</comment>
<evidence type="ECO:0000313" key="8">
    <source>
        <dbReference type="Proteomes" id="UP000216725"/>
    </source>
</evidence>
<feature type="active site" description="Nucleophile" evidence="4">
    <location>
        <position position="33"/>
    </location>
</feature>
<dbReference type="NCBIfam" id="TIGR01068">
    <property type="entry name" value="thioredoxin"/>
    <property type="match status" value="1"/>
</dbReference>
<dbReference type="EMBL" id="MWWR01000005">
    <property type="protein sequence ID" value="OZG52196.1"/>
    <property type="molecule type" value="Genomic_DNA"/>
</dbReference>
<dbReference type="OrthoDB" id="9790390at2"/>
<feature type="active site" description="Nucleophile" evidence="4">
    <location>
        <position position="30"/>
    </location>
</feature>
<dbReference type="InterPro" id="IPR005746">
    <property type="entry name" value="Thioredoxin"/>
</dbReference>
<evidence type="ECO:0000259" key="6">
    <source>
        <dbReference type="PROSITE" id="PS51352"/>
    </source>
</evidence>
<evidence type="ECO:0000256" key="2">
    <source>
        <dbReference type="NCBIfam" id="TIGR01068"/>
    </source>
</evidence>
<keyword evidence="1 5" id="KW-1015">Disulfide bond</keyword>
<feature type="disulfide bond" description="Redox-active" evidence="5">
    <location>
        <begin position="30"/>
        <end position="33"/>
    </location>
</feature>
<dbReference type="PANTHER" id="PTHR46115">
    <property type="entry name" value="THIOREDOXIN-LIKE PROTEIN 1"/>
    <property type="match status" value="1"/>
</dbReference>
<evidence type="ECO:0000256" key="3">
    <source>
        <dbReference type="PIRNR" id="PIRNR000077"/>
    </source>
</evidence>
<sequence length="121" mass="13129">MATHEITAQNLDEVVTSNDIVLLDFWATWCPPCRAFGPVFEEASEKHPEAYFGKVDVDQQQEIAAQAQISAVPTLIVFKKQRIVYSGAGALDSAQLEDLISQAVALEISDDDADSTDGTEA</sequence>
<dbReference type="RefSeq" id="WP_094660569.1">
    <property type="nucleotide sequence ID" value="NZ_JBKZBO010000033.1"/>
</dbReference>
<dbReference type="CDD" id="cd02947">
    <property type="entry name" value="TRX_family"/>
    <property type="match status" value="1"/>
</dbReference>
<evidence type="ECO:0000313" key="7">
    <source>
        <dbReference type="EMBL" id="OZG52196.1"/>
    </source>
</evidence>
<name>A0A261EZU0_9BIFI</name>
<dbReference type="PIRSF" id="PIRSF000077">
    <property type="entry name" value="Thioredoxin"/>
    <property type="match status" value="1"/>
</dbReference>
<accession>A0A261EZU0</accession>
<organism evidence="7 8">
    <name type="scientific">Pseudoscardovia radai</name>
    <dbReference type="NCBI Taxonomy" id="987066"/>
    <lineage>
        <taxon>Bacteria</taxon>
        <taxon>Bacillati</taxon>
        <taxon>Actinomycetota</taxon>
        <taxon>Actinomycetes</taxon>
        <taxon>Bifidobacteriales</taxon>
        <taxon>Bifidobacteriaceae</taxon>
        <taxon>Pseudoscardovia</taxon>
    </lineage>
</organism>
<dbReference type="InterPro" id="IPR017937">
    <property type="entry name" value="Thioredoxin_CS"/>
</dbReference>
<dbReference type="PROSITE" id="PS00194">
    <property type="entry name" value="THIOREDOXIN_1"/>
    <property type="match status" value="1"/>
</dbReference>
<keyword evidence="5" id="KW-0676">Redox-active center</keyword>
<evidence type="ECO:0000256" key="1">
    <source>
        <dbReference type="ARBA" id="ARBA00023157"/>
    </source>
</evidence>
<dbReference type="PRINTS" id="PR00421">
    <property type="entry name" value="THIOREDOXIN"/>
</dbReference>